<comment type="subcellular location">
    <subcellularLocation>
        <location evidence="2 8">Cytoplasm</location>
    </subcellularLocation>
</comment>
<evidence type="ECO:0000313" key="12">
    <source>
        <dbReference type="EMBL" id="KEF52695.1"/>
    </source>
</evidence>
<feature type="active site" description="Proton donor" evidence="9">
    <location>
        <position position="335"/>
    </location>
</feature>
<evidence type="ECO:0000256" key="3">
    <source>
        <dbReference type="ARBA" id="ARBA00010088"/>
    </source>
</evidence>
<evidence type="ECO:0000256" key="7">
    <source>
        <dbReference type="ARBA" id="ARBA00022801"/>
    </source>
</evidence>
<feature type="active site" description="Nucleophile" evidence="9">
    <location>
        <position position="148"/>
    </location>
</feature>
<dbReference type="PRINTS" id="PR00793">
    <property type="entry name" value="PROAMNOPTASE"/>
</dbReference>
<dbReference type="PRINTS" id="PR00111">
    <property type="entry name" value="ABHYDROLASE"/>
</dbReference>
<organism evidence="12 13">
    <name type="scientific">Exophiala aquamarina CBS 119918</name>
    <dbReference type="NCBI Taxonomy" id="1182545"/>
    <lineage>
        <taxon>Eukaryota</taxon>
        <taxon>Fungi</taxon>
        <taxon>Dikarya</taxon>
        <taxon>Ascomycota</taxon>
        <taxon>Pezizomycotina</taxon>
        <taxon>Eurotiomycetes</taxon>
        <taxon>Chaetothyriomycetidae</taxon>
        <taxon>Chaetothyriales</taxon>
        <taxon>Herpotrichiellaceae</taxon>
        <taxon>Exophiala</taxon>
    </lineage>
</organism>
<dbReference type="GO" id="GO:0004177">
    <property type="term" value="F:aminopeptidase activity"/>
    <property type="evidence" value="ECO:0007669"/>
    <property type="project" value="UniProtKB-UniRule"/>
</dbReference>
<dbReference type="GeneID" id="25286012"/>
<dbReference type="GO" id="GO:0005737">
    <property type="term" value="C:cytoplasm"/>
    <property type="evidence" value="ECO:0007669"/>
    <property type="project" value="UniProtKB-SubCell"/>
</dbReference>
<keyword evidence="13" id="KW-1185">Reference proteome</keyword>
<dbReference type="EMBL" id="AMGV01000016">
    <property type="protein sequence ID" value="KEF52695.1"/>
    <property type="molecule type" value="Genomic_DNA"/>
</dbReference>
<accession>A0A072PAU5</accession>
<evidence type="ECO:0000256" key="6">
    <source>
        <dbReference type="ARBA" id="ARBA00022670"/>
    </source>
</evidence>
<dbReference type="GO" id="GO:0006508">
    <property type="term" value="P:proteolysis"/>
    <property type="evidence" value="ECO:0007669"/>
    <property type="project" value="UniProtKB-KW"/>
</dbReference>
<reference evidence="12 13" key="1">
    <citation type="submission" date="2013-03" db="EMBL/GenBank/DDBJ databases">
        <title>The Genome Sequence of Exophiala aquamarina CBS 119918.</title>
        <authorList>
            <consortium name="The Broad Institute Genomics Platform"/>
            <person name="Cuomo C."/>
            <person name="de Hoog S."/>
            <person name="Gorbushina A."/>
            <person name="Walker B."/>
            <person name="Young S.K."/>
            <person name="Zeng Q."/>
            <person name="Gargeya S."/>
            <person name="Fitzgerald M."/>
            <person name="Haas B."/>
            <person name="Abouelleil A."/>
            <person name="Allen A.W."/>
            <person name="Alvarado L."/>
            <person name="Arachchi H.M."/>
            <person name="Berlin A.M."/>
            <person name="Chapman S.B."/>
            <person name="Gainer-Dewar J."/>
            <person name="Goldberg J."/>
            <person name="Griggs A."/>
            <person name="Gujja S."/>
            <person name="Hansen M."/>
            <person name="Howarth C."/>
            <person name="Imamovic A."/>
            <person name="Ireland A."/>
            <person name="Larimer J."/>
            <person name="McCowan C."/>
            <person name="Murphy C."/>
            <person name="Pearson M."/>
            <person name="Poon T.W."/>
            <person name="Priest M."/>
            <person name="Roberts A."/>
            <person name="Saif S."/>
            <person name="Shea T."/>
            <person name="Sisk P."/>
            <person name="Sykes S."/>
            <person name="Wortman J."/>
            <person name="Nusbaum C."/>
            <person name="Birren B."/>
        </authorList>
    </citation>
    <scope>NUCLEOTIDE SEQUENCE [LARGE SCALE GENOMIC DNA]</scope>
    <source>
        <strain evidence="12 13">CBS 119918</strain>
    </source>
</reference>
<dbReference type="OrthoDB" id="10249433at2759"/>
<dbReference type="NCBIfam" id="TIGR01249">
    <property type="entry name" value="pro_imino_pep_1"/>
    <property type="match status" value="1"/>
</dbReference>
<dbReference type="InterPro" id="IPR029058">
    <property type="entry name" value="AB_hydrolase_fold"/>
</dbReference>
<feature type="domain" description="AB hydrolase-1" evidence="11">
    <location>
        <begin position="73"/>
        <end position="337"/>
    </location>
</feature>
<comment type="caution">
    <text evidence="12">The sequence shown here is derived from an EMBL/GenBank/DDBJ whole genome shotgun (WGS) entry which is preliminary data.</text>
</comment>
<dbReference type="PANTHER" id="PTHR43722">
    <property type="entry name" value="PROLINE IMINOPEPTIDASE"/>
    <property type="match status" value="1"/>
</dbReference>
<dbReference type="RefSeq" id="XP_013255285.1">
    <property type="nucleotide sequence ID" value="XM_013399831.1"/>
</dbReference>
<keyword evidence="7 8" id="KW-0378">Hydrolase</keyword>
<dbReference type="STRING" id="1182545.A0A072PAU5"/>
<evidence type="ECO:0000313" key="13">
    <source>
        <dbReference type="Proteomes" id="UP000027920"/>
    </source>
</evidence>
<evidence type="ECO:0000259" key="11">
    <source>
        <dbReference type="Pfam" id="PF00561"/>
    </source>
</evidence>
<proteinExistence type="inferred from homology"/>
<dbReference type="InterPro" id="IPR000073">
    <property type="entry name" value="AB_hydrolase_1"/>
</dbReference>
<dbReference type="Gene3D" id="3.40.50.1820">
    <property type="entry name" value="alpha/beta hydrolase"/>
    <property type="match status" value="1"/>
</dbReference>
<gene>
    <name evidence="12" type="ORF">A1O9_11112</name>
</gene>
<dbReference type="HOGENOM" id="CLU_043739_2_2_1"/>
<sequence>MPGYENQEPWDEGYLQVSDLHRVYYAQHGNKNGLPGERYSHITHYLPAVACRFEVGARELGKPQWLTPSLNRTVIFLHGGPGGGTSAKSAEFFDPAHYHIVLMDQRGGGKSRPVAEIRENTTQLLIADIETVREKLQIPKWSMVFGGSWGSTLSLAYAQAHPEAVGSLVLRGVFLGEEWEFDWTLRGHGSAVLFPDRWEDFIQFLPEEKRDDPTKAYHELLVSEDRETALTASKNWNRWEMSISTLLLADDALEKLEDEDWGLQHARIEAHYFVNGCFLRDEKRLLRKENMERIAHIPTYIVQGRYDVVCPPKAAWLVHKALPQSKLQWSPDAGHSATVSAISRSSNGEVLTIGKGTGDRE</sequence>
<dbReference type="InterPro" id="IPR005944">
    <property type="entry name" value="Pro_iminopeptidase"/>
</dbReference>
<comment type="catalytic activity">
    <reaction evidence="1 8 10">
        <text>Release of N-terminal proline from a peptide.</text>
        <dbReference type="EC" id="3.4.11.5"/>
    </reaction>
</comment>
<evidence type="ECO:0000256" key="5">
    <source>
        <dbReference type="ARBA" id="ARBA00022490"/>
    </source>
</evidence>
<evidence type="ECO:0000256" key="2">
    <source>
        <dbReference type="ARBA" id="ARBA00004496"/>
    </source>
</evidence>
<dbReference type="InterPro" id="IPR002410">
    <property type="entry name" value="Peptidase_S33"/>
</dbReference>
<dbReference type="AlphaFoldDB" id="A0A072PAU5"/>
<evidence type="ECO:0000256" key="1">
    <source>
        <dbReference type="ARBA" id="ARBA00001585"/>
    </source>
</evidence>
<dbReference type="PIRSF" id="PIRSF006431">
    <property type="entry name" value="Pept_S33"/>
    <property type="match status" value="1"/>
</dbReference>
<keyword evidence="4 8" id="KW-0031">Aminopeptidase</keyword>
<dbReference type="Pfam" id="PF00561">
    <property type="entry name" value="Abhydrolase_1"/>
    <property type="match status" value="1"/>
</dbReference>
<feature type="active site" evidence="9">
    <location>
        <position position="307"/>
    </location>
</feature>
<dbReference type="VEuPathDB" id="FungiDB:A1O9_11112"/>
<dbReference type="PANTHER" id="PTHR43722:SF1">
    <property type="entry name" value="PROLINE IMINOPEPTIDASE"/>
    <property type="match status" value="1"/>
</dbReference>
<name>A0A072PAU5_9EURO</name>
<dbReference type="EC" id="3.4.11.5" evidence="8 10"/>
<dbReference type="SUPFAM" id="SSF53474">
    <property type="entry name" value="alpha/beta-Hydrolases"/>
    <property type="match status" value="1"/>
</dbReference>
<evidence type="ECO:0000256" key="4">
    <source>
        <dbReference type="ARBA" id="ARBA00022438"/>
    </source>
</evidence>
<dbReference type="Proteomes" id="UP000027920">
    <property type="component" value="Unassembled WGS sequence"/>
</dbReference>
<evidence type="ECO:0000256" key="9">
    <source>
        <dbReference type="PIRSR" id="PIRSR006431-1"/>
    </source>
</evidence>
<keyword evidence="6 8" id="KW-0645">Protease</keyword>
<protein>
    <recommendedName>
        <fullName evidence="8 10">Proline iminopeptidase</fullName>
        <shortName evidence="8">PIP</shortName>
        <ecNumber evidence="8 10">3.4.11.5</ecNumber>
    </recommendedName>
    <alternativeName>
        <fullName evidence="8">Prolyl aminopeptidase</fullName>
    </alternativeName>
</protein>
<evidence type="ECO:0000256" key="8">
    <source>
        <dbReference type="PIRNR" id="PIRNR006431"/>
    </source>
</evidence>
<keyword evidence="5 8" id="KW-0963">Cytoplasm</keyword>
<evidence type="ECO:0000256" key="10">
    <source>
        <dbReference type="RuleBase" id="RU003421"/>
    </source>
</evidence>
<comment type="similarity">
    <text evidence="3 8 10">Belongs to the peptidase S33 family.</text>
</comment>